<feature type="compositionally biased region" description="Polar residues" evidence="4">
    <location>
        <begin position="419"/>
        <end position="431"/>
    </location>
</feature>
<dbReference type="PROSITE" id="PS00108">
    <property type="entry name" value="PROTEIN_KINASE_ST"/>
    <property type="match status" value="1"/>
</dbReference>
<sequence length="547" mass="63667">MNFIQIESEKLFNNRFYIKKKISAGSFGVVFLCEDLQTKEYVAMKVEKDDMNAIGLDREIQMLNELRKLPGIPKIIWAGNDHGHNSLVMQLLGRDLSYHLKEMKTFSLRCVVNITLQVIQIIEGVHRRGIIHRDMKPENIMTGKDQELNQIFIADFGIAKFYQNPDGTHVPFKDNKAFVGTTRYASINAHKGFELSRRDDLESIGYMFIYMLKGKLPWQTLHNVIEKEKVKIVGQMKSQISIEELCKNCPIQFIQYFQYVKQLQYKSTPDYRYLYSLFEQISVQNGFKHDKRFDWTEFSQGTTKISAEQTQQETKQQVSGQIKKEDGQFKISDLKKIELNCQQKGTSKSRNRSRHQSEQCVNKSGNSANSFSSSCINSEQSSVLINYQNSQMSQSNLRIGSSKLLSKLQERGIINKSSESRGSIIQQQSSKSFRDRNQSQQFIQQILSQQQSQNNNSQMLSRFQEDFQDLEELEERLQKDKQSIQRNQQHRNNIPLKVKEIQHHFEQNDYQTEIGGMTQLEDDACLENKVKIYNFDAPKLKQSLAKY</sequence>
<comment type="caution">
    <text evidence="6">The sequence shown here is derived from an EMBL/GenBank/DDBJ whole genome shotgun (WGS) entry which is preliminary data.</text>
</comment>
<evidence type="ECO:0000313" key="7">
    <source>
        <dbReference type="Proteomes" id="UP000692954"/>
    </source>
</evidence>
<proteinExistence type="predicted"/>
<organism evidence="6 7">
    <name type="scientific">Paramecium sonneborni</name>
    <dbReference type="NCBI Taxonomy" id="65129"/>
    <lineage>
        <taxon>Eukaryota</taxon>
        <taxon>Sar</taxon>
        <taxon>Alveolata</taxon>
        <taxon>Ciliophora</taxon>
        <taxon>Intramacronucleata</taxon>
        <taxon>Oligohymenophorea</taxon>
        <taxon>Peniculida</taxon>
        <taxon>Parameciidae</taxon>
        <taxon>Paramecium</taxon>
    </lineage>
</organism>
<feature type="coiled-coil region" evidence="3">
    <location>
        <begin position="460"/>
        <end position="490"/>
    </location>
</feature>
<evidence type="ECO:0000256" key="1">
    <source>
        <dbReference type="ARBA" id="ARBA00012513"/>
    </source>
</evidence>
<dbReference type="EC" id="2.7.11.1" evidence="1"/>
<dbReference type="InterPro" id="IPR008271">
    <property type="entry name" value="Ser/Thr_kinase_AS"/>
</dbReference>
<reference evidence="6" key="1">
    <citation type="submission" date="2021-01" db="EMBL/GenBank/DDBJ databases">
        <authorList>
            <consortium name="Genoscope - CEA"/>
            <person name="William W."/>
        </authorList>
    </citation>
    <scope>NUCLEOTIDE SEQUENCE</scope>
</reference>
<feature type="region of interest" description="Disordered" evidence="4">
    <location>
        <begin position="342"/>
        <end position="372"/>
    </location>
</feature>
<accession>A0A8S1LJS2</accession>
<dbReference type="InterPro" id="IPR050235">
    <property type="entry name" value="CK1_Ser-Thr_kinase"/>
</dbReference>
<dbReference type="PANTHER" id="PTHR11909">
    <property type="entry name" value="CASEIN KINASE-RELATED"/>
    <property type="match status" value="1"/>
</dbReference>
<dbReference type="InterPro" id="IPR000719">
    <property type="entry name" value="Prot_kinase_dom"/>
</dbReference>
<evidence type="ECO:0000259" key="5">
    <source>
        <dbReference type="PROSITE" id="PS50011"/>
    </source>
</evidence>
<keyword evidence="7" id="KW-1185">Reference proteome</keyword>
<protein>
    <recommendedName>
        <fullName evidence="2">Casein kinase I</fullName>
        <ecNumber evidence="1">2.7.11.1</ecNumber>
    </recommendedName>
</protein>
<evidence type="ECO:0000256" key="2">
    <source>
        <dbReference type="ARBA" id="ARBA00023860"/>
    </source>
</evidence>
<dbReference type="CDD" id="cd14016">
    <property type="entry name" value="STKc_CK1"/>
    <property type="match status" value="1"/>
</dbReference>
<dbReference type="Pfam" id="PF00069">
    <property type="entry name" value="Pkinase"/>
    <property type="match status" value="1"/>
</dbReference>
<feature type="domain" description="Protein kinase" evidence="5">
    <location>
        <begin position="16"/>
        <end position="287"/>
    </location>
</feature>
<evidence type="ECO:0000256" key="3">
    <source>
        <dbReference type="SAM" id="Coils"/>
    </source>
</evidence>
<dbReference type="OrthoDB" id="302660at2759"/>
<dbReference type="SMART" id="SM00220">
    <property type="entry name" value="S_TKc"/>
    <property type="match status" value="1"/>
</dbReference>
<dbReference type="GO" id="GO:0005524">
    <property type="term" value="F:ATP binding"/>
    <property type="evidence" value="ECO:0007669"/>
    <property type="project" value="InterPro"/>
</dbReference>
<dbReference type="AlphaFoldDB" id="A0A8S1LJS2"/>
<name>A0A8S1LJS2_9CILI</name>
<dbReference type="PROSITE" id="PS50011">
    <property type="entry name" value="PROTEIN_KINASE_DOM"/>
    <property type="match status" value="1"/>
</dbReference>
<evidence type="ECO:0000256" key="4">
    <source>
        <dbReference type="SAM" id="MobiDB-lite"/>
    </source>
</evidence>
<dbReference type="Proteomes" id="UP000692954">
    <property type="component" value="Unassembled WGS sequence"/>
</dbReference>
<evidence type="ECO:0000313" key="6">
    <source>
        <dbReference type="EMBL" id="CAD8068037.1"/>
    </source>
</evidence>
<keyword evidence="3" id="KW-0175">Coiled coil</keyword>
<dbReference type="GO" id="GO:0004674">
    <property type="term" value="F:protein serine/threonine kinase activity"/>
    <property type="evidence" value="ECO:0007669"/>
    <property type="project" value="UniProtKB-EC"/>
</dbReference>
<dbReference type="EMBL" id="CAJJDN010000023">
    <property type="protein sequence ID" value="CAD8068037.1"/>
    <property type="molecule type" value="Genomic_DNA"/>
</dbReference>
<feature type="compositionally biased region" description="Low complexity" evidence="4">
    <location>
        <begin position="362"/>
        <end position="372"/>
    </location>
</feature>
<dbReference type="FunFam" id="1.10.510.10:FF:000616">
    <property type="entry name" value="Uncharacterized protein"/>
    <property type="match status" value="1"/>
</dbReference>
<gene>
    <name evidence="6" type="ORF">PSON_ATCC_30995.1.T0230340</name>
</gene>
<feature type="region of interest" description="Disordered" evidence="4">
    <location>
        <begin position="419"/>
        <end position="440"/>
    </location>
</feature>